<dbReference type="Proteomes" id="UP000697927">
    <property type="component" value="Unassembled WGS sequence"/>
</dbReference>
<evidence type="ECO:0000313" key="1">
    <source>
        <dbReference type="EMBL" id="NIY48716.1"/>
    </source>
</evidence>
<sequence>MASQNFRDYLLPADAPRIAAARGVTPAAYAQRMLATEKAQNLKAHWQALLDEEFRGITAQGEIQQGLFPLQDEGFAVEYAVAAAKDLLGTLSETQRKRVCHDIDAQQWRAWYNPEIPFNDFGVRLEDTQISTREAFWELLRSCTSPVGFDKVRQLMDANHFLGELYDLNNVMNRWSFHFMMFGTPSLTAPWGWNIYGHHVAFCCFIIGRQLVIAPTFMGVEPNIIDRGNSSDCILFTEEERLGLELMQSLSQEQQQRATIYSLMEDPLMPPERFNFADQRHLAGAFQDNRVIPLEGISAAEFNAEQQDKLLKTIEAFINFLPDGPRHARMKLVEQYLDETWWNWIGGCGDDDVYYYRIQSPVILLEFDHHSGMWLTNEEPAKFHIHTITRIPNGNDYGKALLSFWKK</sequence>
<evidence type="ECO:0000313" key="2">
    <source>
        <dbReference type="Proteomes" id="UP000697927"/>
    </source>
</evidence>
<name>A0ABX0VR86_9ENTR</name>
<gene>
    <name evidence="1" type="ORF">E2L00_14675</name>
</gene>
<dbReference type="InterPro" id="IPR021889">
    <property type="entry name" value="DUF3500"/>
</dbReference>
<dbReference type="Pfam" id="PF12006">
    <property type="entry name" value="DUF3500"/>
    <property type="match status" value="1"/>
</dbReference>
<dbReference type="PANTHER" id="PTHR37489">
    <property type="entry name" value="DUF3500 DOMAIN-CONTAINING PROTEIN"/>
    <property type="match status" value="1"/>
</dbReference>
<proteinExistence type="predicted"/>
<dbReference type="EMBL" id="SOYS01000006">
    <property type="protein sequence ID" value="NIY48716.1"/>
    <property type="molecule type" value="Genomic_DNA"/>
</dbReference>
<keyword evidence="2" id="KW-1185">Reference proteome</keyword>
<dbReference type="PANTHER" id="PTHR37489:SF1">
    <property type="entry name" value="DUF3500 DOMAIN-CONTAINING PROTEIN"/>
    <property type="match status" value="1"/>
</dbReference>
<comment type="caution">
    <text evidence="1">The sequence shown here is derived from an EMBL/GenBank/DDBJ whole genome shotgun (WGS) entry which is preliminary data.</text>
</comment>
<dbReference type="RefSeq" id="WP_167612804.1">
    <property type="nucleotide sequence ID" value="NZ_SOYS01000006.1"/>
</dbReference>
<organism evidence="1 2">
    <name type="scientific">Cedecea colo</name>
    <dbReference type="NCBI Taxonomy" id="2552946"/>
    <lineage>
        <taxon>Bacteria</taxon>
        <taxon>Pseudomonadati</taxon>
        <taxon>Pseudomonadota</taxon>
        <taxon>Gammaproteobacteria</taxon>
        <taxon>Enterobacterales</taxon>
        <taxon>Enterobacteriaceae</taxon>
        <taxon>Cedecea</taxon>
    </lineage>
</organism>
<reference evidence="1 2" key="1">
    <citation type="journal article" date="2020" name="Microorganisms">
        <title>Polyphasic Characterisation of Cedecea colo sp. nov., a New Enteric Bacterium Isolated from the Koala Hindgut.</title>
        <authorList>
            <person name="Boath J.M."/>
            <person name="Dakhal S."/>
            <person name="Van T.T.H."/>
            <person name="Moore R.J."/>
            <person name="Dekiwadia C."/>
            <person name="Macreadie I.G."/>
        </authorList>
    </citation>
    <scope>NUCLEOTIDE SEQUENCE [LARGE SCALE GENOMIC DNA]</scope>
    <source>
        <strain evidence="1 2">ZA</strain>
    </source>
</reference>
<accession>A0ABX0VR86</accession>
<protein>
    <submittedName>
        <fullName evidence="1">DUF3500 domain-containing protein</fullName>
    </submittedName>
</protein>